<dbReference type="RefSeq" id="WP_359273186.1">
    <property type="nucleotide sequence ID" value="NZ_JBEZNA010000034.1"/>
</dbReference>
<sequence length="126" mass="13376">MADLTYKQLVAATAALSKEVRRGAEAIKVRAQRIEEEARDTEQVAEMIGALNVDADTVAETRQAARITRSLSEAAITYASAADTTATSFDAATAQAHTTHAGINEAVNASGVAGIHDVNRTWFTQE</sequence>
<comment type="caution">
    <text evidence="1">The sequence shown here is derived from an EMBL/GenBank/DDBJ whole genome shotgun (WGS) entry which is preliminary data.</text>
</comment>
<evidence type="ECO:0000313" key="2">
    <source>
        <dbReference type="Proteomes" id="UP001551584"/>
    </source>
</evidence>
<keyword evidence="2" id="KW-1185">Reference proteome</keyword>
<protein>
    <submittedName>
        <fullName evidence="1">Uncharacterized protein</fullName>
    </submittedName>
</protein>
<dbReference type="Proteomes" id="UP001551584">
    <property type="component" value="Unassembled WGS sequence"/>
</dbReference>
<name>A0ABV3ERR9_9ACTN</name>
<dbReference type="EMBL" id="JBEZNA010000034">
    <property type="protein sequence ID" value="MEU9578808.1"/>
    <property type="molecule type" value="Genomic_DNA"/>
</dbReference>
<gene>
    <name evidence="1" type="ORF">AB0D95_16355</name>
</gene>
<accession>A0ABV3ERR9</accession>
<evidence type="ECO:0000313" key="1">
    <source>
        <dbReference type="EMBL" id="MEU9578808.1"/>
    </source>
</evidence>
<reference evidence="1 2" key="1">
    <citation type="submission" date="2024-06" db="EMBL/GenBank/DDBJ databases">
        <title>The Natural Products Discovery Center: Release of the First 8490 Sequenced Strains for Exploring Actinobacteria Biosynthetic Diversity.</title>
        <authorList>
            <person name="Kalkreuter E."/>
            <person name="Kautsar S.A."/>
            <person name="Yang D."/>
            <person name="Bader C.D."/>
            <person name="Teijaro C.N."/>
            <person name="Fluegel L."/>
            <person name="Davis C.M."/>
            <person name="Simpson J.R."/>
            <person name="Lauterbach L."/>
            <person name="Steele A.D."/>
            <person name="Gui C."/>
            <person name="Meng S."/>
            <person name="Li G."/>
            <person name="Viehrig K."/>
            <person name="Ye F."/>
            <person name="Su P."/>
            <person name="Kiefer A.F."/>
            <person name="Nichols A."/>
            <person name="Cepeda A.J."/>
            <person name="Yan W."/>
            <person name="Fan B."/>
            <person name="Jiang Y."/>
            <person name="Adhikari A."/>
            <person name="Zheng C.-J."/>
            <person name="Schuster L."/>
            <person name="Cowan T.M."/>
            <person name="Smanski M.J."/>
            <person name="Chevrette M.G."/>
            <person name="De Carvalho L.P.S."/>
            <person name="Shen B."/>
        </authorList>
    </citation>
    <scope>NUCLEOTIDE SEQUENCE [LARGE SCALE GENOMIC DNA]</scope>
    <source>
        <strain evidence="1 2">NPDC048117</strain>
    </source>
</reference>
<proteinExistence type="predicted"/>
<organism evidence="1 2">
    <name type="scientific">Streptomyces chilikensis</name>
    <dbReference type="NCBI Taxonomy" id="1194079"/>
    <lineage>
        <taxon>Bacteria</taxon>
        <taxon>Bacillati</taxon>
        <taxon>Actinomycetota</taxon>
        <taxon>Actinomycetes</taxon>
        <taxon>Kitasatosporales</taxon>
        <taxon>Streptomycetaceae</taxon>
        <taxon>Streptomyces</taxon>
    </lineage>
</organism>